<dbReference type="InterPro" id="IPR011009">
    <property type="entry name" value="Kinase-like_dom_sf"/>
</dbReference>
<proteinExistence type="predicted"/>
<dbReference type="EMBL" id="JASCTH010000005">
    <property type="protein sequence ID" value="MDI6098874.1"/>
    <property type="molecule type" value="Genomic_DNA"/>
</dbReference>
<dbReference type="Pfam" id="PF01636">
    <property type="entry name" value="APH"/>
    <property type="match status" value="1"/>
</dbReference>
<comment type="caution">
    <text evidence="2">The sequence shown here is derived from an EMBL/GenBank/DDBJ whole genome shotgun (WGS) entry which is preliminary data.</text>
</comment>
<keyword evidence="3" id="KW-1185">Reference proteome</keyword>
<feature type="domain" description="Aminoglycoside phosphotransferase" evidence="1">
    <location>
        <begin position="36"/>
        <end position="237"/>
    </location>
</feature>
<dbReference type="Gene3D" id="3.90.1200.10">
    <property type="match status" value="1"/>
</dbReference>
<dbReference type="SUPFAM" id="SSF56112">
    <property type="entry name" value="Protein kinase-like (PK-like)"/>
    <property type="match status" value="1"/>
</dbReference>
<dbReference type="InterPro" id="IPR002575">
    <property type="entry name" value="Aminoglycoside_PTrfase"/>
</dbReference>
<dbReference type="Proteomes" id="UP001241758">
    <property type="component" value="Unassembled WGS sequence"/>
</dbReference>
<gene>
    <name evidence="2" type="ORF">QLQ12_09705</name>
</gene>
<evidence type="ECO:0000313" key="2">
    <source>
        <dbReference type="EMBL" id="MDI6098874.1"/>
    </source>
</evidence>
<sequence length="283" mass="31572">MLDPLHVVVGLAASELSTPLTLRHDHSWPHREATVAEVLDAGGTPWIVKQVRVPEAFTREVRALREWAPRLGEGMAPRLIATVPGSSVMVMDKLPGRAGSASTAAEFHQASRLLRPLHEAEPATADAGYPARAADSVDRWIQRVPGVVDAADLDFVRAQIRLLETMPDVRSGPIHNDYQPRNWLTDAGATVRVIDFGKSKRDVQLRDFERMWYQEWRHRPDLREAFFDGYGRTLSDGEERALACIGAVGALTTVLWARSHGAESFERHGRRMLELLRGRGPAR</sequence>
<evidence type="ECO:0000259" key="1">
    <source>
        <dbReference type="Pfam" id="PF01636"/>
    </source>
</evidence>
<dbReference type="RefSeq" id="WP_282758770.1">
    <property type="nucleotide sequence ID" value="NZ_JASCTH010000005.1"/>
</dbReference>
<protein>
    <submittedName>
        <fullName evidence="2">Phosphotransferase</fullName>
    </submittedName>
</protein>
<organism evidence="2 3">
    <name type="scientific">Actinoplanes sandaracinus</name>
    <dbReference type="NCBI Taxonomy" id="3045177"/>
    <lineage>
        <taxon>Bacteria</taxon>
        <taxon>Bacillati</taxon>
        <taxon>Actinomycetota</taxon>
        <taxon>Actinomycetes</taxon>
        <taxon>Micromonosporales</taxon>
        <taxon>Micromonosporaceae</taxon>
        <taxon>Actinoplanes</taxon>
    </lineage>
</organism>
<reference evidence="2 3" key="1">
    <citation type="submission" date="2023-05" db="EMBL/GenBank/DDBJ databases">
        <title>Actinoplanes sp. NEAU-A12 genome sequencing.</title>
        <authorList>
            <person name="Wang Z.-S."/>
        </authorList>
    </citation>
    <scope>NUCLEOTIDE SEQUENCE [LARGE SCALE GENOMIC DNA]</scope>
    <source>
        <strain evidence="2 3">NEAU-A12</strain>
    </source>
</reference>
<name>A0ABT6WGM3_9ACTN</name>
<evidence type="ECO:0000313" key="3">
    <source>
        <dbReference type="Proteomes" id="UP001241758"/>
    </source>
</evidence>
<accession>A0ABT6WGM3</accession>